<organism evidence="11 12">
    <name type="scientific">Paucihalobacter ruber</name>
    <dbReference type="NCBI Taxonomy" id="2567861"/>
    <lineage>
        <taxon>Bacteria</taxon>
        <taxon>Pseudomonadati</taxon>
        <taxon>Bacteroidota</taxon>
        <taxon>Flavobacteriia</taxon>
        <taxon>Flavobacteriales</taxon>
        <taxon>Flavobacteriaceae</taxon>
        <taxon>Paucihalobacter</taxon>
    </lineage>
</organism>
<keyword evidence="5 11" id="KW-0418">Kinase</keyword>
<dbReference type="EC" id="2.7.10.2" evidence="2"/>
<keyword evidence="9" id="KW-0812">Transmembrane</keyword>
<feature type="transmembrane region" description="Helical" evidence="9">
    <location>
        <begin position="490"/>
        <end position="511"/>
    </location>
</feature>
<comment type="caution">
    <text evidence="11">The sequence shown here is derived from an EMBL/GenBank/DDBJ whole genome shotgun (WGS) entry which is preliminary data.</text>
</comment>
<keyword evidence="6" id="KW-0067">ATP-binding</keyword>
<dbReference type="Pfam" id="PF13614">
    <property type="entry name" value="AAA_31"/>
    <property type="match status" value="1"/>
</dbReference>
<name>A0A506PPU5_9FLAO</name>
<feature type="transmembrane region" description="Helical" evidence="9">
    <location>
        <begin position="29"/>
        <end position="48"/>
    </location>
</feature>
<dbReference type="GO" id="GO:0004715">
    <property type="term" value="F:non-membrane spanning protein tyrosine kinase activity"/>
    <property type="evidence" value="ECO:0007669"/>
    <property type="project" value="UniProtKB-EC"/>
</dbReference>
<comment type="catalytic activity">
    <reaction evidence="8">
        <text>L-tyrosyl-[protein] + ATP = O-phospho-L-tyrosyl-[protein] + ADP + H(+)</text>
        <dbReference type="Rhea" id="RHEA:10596"/>
        <dbReference type="Rhea" id="RHEA-COMP:10136"/>
        <dbReference type="Rhea" id="RHEA-COMP:20101"/>
        <dbReference type="ChEBI" id="CHEBI:15378"/>
        <dbReference type="ChEBI" id="CHEBI:30616"/>
        <dbReference type="ChEBI" id="CHEBI:46858"/>
        <dbReference type="ChEBI" id="CHEBI:61978"/>
        <dbReference type="ChEBI" id="CHEBI:456216"/>
        <dbReference type="EC" id="2.7.10.2"/>
    </reaction>
</comment>
<keyword evidence="4" id="KW-0547">Nucleotide-binding</keyword>
<evidence type="ECO:0000313" key="11">
    <source>
        <dbReference type="EMBL" id="TPV35731.1"/>
    </source>
</evidence>
<evidence type="ECO:0000256" key="5">
    <source>
        <dbReference type="ARBA" id="ARBA00022777"/>
    </source>
</evidence>
<evidence type="ECO:0000256" key="2">
    <source>
        <dbReference type="ARBA" id="ARBA00011903"/>
    </source>
</evidence>
<dbReference type="AlphaFoldDB" id="A0A506PPU5"/>
<evidence type="ECO:0000256" key="4">
    <source>
        <dbReference type="ARBA" id="ARBA00022741"/>
    </source>
</evidence>
<evidence type="ECO:0000313" key="12">
    <source>
        <dbReference type="Proteomes" id="UP000317332"/>
    </source>
</evidence>
<reference evidence="11 12" key="1">
    <citation type="submission" date="2019-06" db="EMBL/GenBank/DDBJ databases">
        <title>Flavobacteriaceae Paucihalobacterium erythroidium CWB-1, complete genome.</title>
        <authorList>
            <person name="Wu S."/>
        </authorList>
    </citation>
    <scope>NUCLEOTIDE SEQUENCE [LARGE SCALE GENOMIC DNA]</scope>
    <source>
        <strain evidence="11 12">CWB-1</strain>
    </source>
</reference>
<keyword evidence="3 11" id="KW-0808">Transferase</keyword>
<dbReference type="PANTHER" id="PTHR32309:SF13">
    <property type="entry name" value="FERRIC ENTEROBACTIN TRANSPORT PROTEIN FEPE"/>
    <property type="match status" value="1"/>
</dbReference>
<dbReference type="Gene3D" id="3.40.50.300">
    <property type="entry name" value="P-loop containing nucleotide triphosphate hydrolases"/>
    <property type="match status" value="1"/>
</dbReference>
<gene>
    <name evidence="11" type="ORF">FJ651_02115</name>
</gene>
<dbReference type="CDD" id="cd05387">
    <property type="entry name" value="BY-kinase"/>
    <property type="match status" value="1"/>
</dbReference>
<dbReference type="SUPFAM" id="SSF52540">
    <property type="entry name" value="P-loop containing nucleoside triphosphate hydrolases"/>
    <property type="match status" value="1"/>
</dbReference>
<dbReference type="GO" id="GO:0005886">
    <property type="term" value="C:plasma membrane"/>
    <property type="evidence" value="ECO:0007669"/>
    <property type="project" value="TreeGrafter"/>
</dbReference>
<proteinExistence type="inferred from homology"/>
<dbReference type="OrthoDB" id="9794577at2"/>
<evidence type="ECO:0000256" key="3">
    <source>
        <dbReference type="ARBA" id="ARBA00022679"/>
    </source>
</evidence>
<keyword evidence="12" id="KW-1185">Reference proteome</keyword>
<dbReference type="InterPro" id="IPR025669">
    <property type="entry name" value="AAA_dom"/>
</dbReference>
<dbReference type="InterPro" id="IPR005702">
    <property type="entry name" value="Wzc-like_C"/>
</dbReference>
<feature type="domain" description="AAA" evidence="10">
    <location>
        <begin position="587"/>
        <end position="720"/>
    </location>
</feature>
<dbReference type="PANTHER" id="PTHR32309">
    <property type="entry name" value="TYROSINE-PROTEIN KINASE"/>
    <property type="match status" value="1"/>
</dbReference>
<keyword evidence="9" id="KW-0472">Membrane</keyword>
<dbReference type="GO" id="GO:0005524">
    <property type="term" value="F:ATP binding"/>
    <property type="evidence" value="ECO:0007669"/>
    <property type="project" value="UniProtKB-KW"/>
</dbReference>
<accession>A0A506PPU5</accession>
<evidence type="ECO:0000256" key="6">
    <source>
        <dbReference type="ARBA" id="ARBA00022840"/>
    </source>
</evidence>
<keyword evidence="7" id="KW-0829">Tyrosine-protein kinase</keyword>
<dbReference type="InterPro" id="IPR050445">
    <property type="entry name" value="Bact_polysacc_biosynth/exp"/>
</dbReference>
<evidence type="ECO:0000256" key="1">
    <source>
        <dbReference type="ARBA" id="ARBA00007316"/>
    </source>
</evidence>
<dbReference type="RefSeq" id="WP_140988740.1">
    <property type="nucleotide sequence ID" value="NZ_VHIQ01000001.1"/>
</dbReference>
<sequence>MQTEPSSRNVHTIEQGQQIKNEAYKYLRFWYWFALGLFLGLVWAYLNLRYTPKVYNSTAKIKILNKTKGLELPSAAFVFSRSNINLENEIEILKSYRIIEQVVKRLDLTMQFYEEGNILTTELDRLPFTVIKKISNDSVNWATYTIKVTNAGFDVTRGESAVQSFEGFSTFDKKHNLPFELQGIPQLMPQIEGRTYLIRFSPVMPLTTGLKGRVNISVLGKGSDLLQLSYNGQSRAKSEKILNTLIEVFNEDGIYDRQEISRRTISFIDERFLLLANELDSIESSIKDYKQSNNLITLETDAALGISQRTTTEEELFVLENQIILANMLKETLETGDESTLLPSNIGLSSGDVNALIAEYNTQVLERDKFAQSGGENNPSIKLYNDALKDLKENMLSSIGVYLNQLKVSKQQMERRNQQFVSQVYGLPAKEKMLRAIMRQQEIKQTLYLFLLQKREEAAINLAITEPSIKVVEYALSGGMPISPNRRNTYMMGIIAGLLIPFAGLYIFMLLDTKVKNRNDVLQYTNKIPVLAEMPKVKEAQAIFSDPEDRSSQAEAFRILSSNVSYILPVQQTPMGRVIFSTSSIKGEGKSHVSINLSLALSSINKKVLLIGGDLRNPQLHSLIGIDKNQKGLTNYLHEYGTDWKSMVIKAFDRHPKHDTLISGSIPPNPASLLTNGRFEMLIEEAKLLYDYIIVDTAPTILVTDTLLVSHLADVTLYVVRANYSEKQLINFSKDLYESGKLKNMAYVLNGVPVGRGYGYGYNYGYDYGYGSKG</sequence>
<dbReference type="EMBL" id="VHIQ01000001">
    <property type="protein sequence ID" value="TPV35731.1"/>
    <property type="molecule type" value="Genomic_DNA"/>
</dbReference>
<evidence type="ECO:0000256" key="7">
    <source>
        <dbReference type="ARBA" id="ARBA00023137"/>
    </source>
</evidence>
<protein>
    <recommendedName>
        <fullName evidence="2">non-specific protein-tyrosine kinase</fullName>
        <ecNumber evidence="2">2.7.10.2</ecNumber>
    </recommendedName>
</protein>
<keyword evidence="9" id="KW-1133">Transmembrane helix</keyword>
<evidence type="ECO:0000256" key="8">
    <source>
        <dbReference type="ARBA" id="ARBA00051245"/>
    </source>
</evidence>
<dbReference type="Proteomes" id="UP000317332">
    <property type="component" value="Unassembled WGS sequence"/>
</dbReference>
<dbReference type="NCBIfam" id="TIGR01007">
    <property type="entry name" value="eps_fam"/>
    <property type="match status" value="1"/>
</dbReference>
<dbReference type="InterPro" id="IPR027417">
    <property type="entry name" value="P-loop_NTPase"/>
</dbReference>
<comment type="similarity">
    <text evidence="1">Belongs to the CpsD/CapB family.</text>
</comment>
<evidence type="ECO:0000256" key="9">
    <source>
        <dbReference type="SAM" id="Phobius"/>
    </source>
</evidence>
<evidence type="ECO:0000259" key="10">
    <source>
        <dbReference type="Pfam" id="PF13614"/>
    </source>
</evidence>